<keyword evidence="4 6" id="KW-0949">S-adenosyl-L-methionine</keyword>
<comment type="similarity">
    <text evidence="1 7">Belongs to the methyltransferase superfamily.</text>
</comment>
<reference evidence="12" key="1">
    <citation type="journal article" date="2006" name="Science">
        <title>Phytophthora genome sequences uncover evolutionary origins and mechanisms of pathogenesis.</title>
        <authorList>
            <person name="Tyler B.M."/>
            <person name="Tripathy S."/>
            <person name="Zhang X."/>
            <person name="Dehal P."/>
            <person name="Jiang R.H."/>
            <person name="Aerts A."/>
            <person name="Arredondo F.D."/>
            <person name="Baxter L."/>
            <person name="Bensasson D."/>
            <person name="Beynon J.L."/>
            <person name="Chapman J."/>
            <person name="Damasceno C.M."/>
            <person name="Dorrance A.E."/>
            <person name="Dou D."/>
            <person name="Dickerman A.W."/>
            <person name="Dubchak I.L."/>
            <person name="Garbelotto M."/>
            <person name="Gijzen M."/>
            <person name="Gordon S.G."/>
            <person name="Govers F."/>
            <person name="Grunwald N.J."/>
            <person name="Huang W."/>
            <person name="Ivors K.L."/>
            <person name="Jones R.W."/>
            <person name="Kamoun S."/>
            <person name="Krampis K."/>
            <person name="Lamour K.H."/>
            <person name="Lee M.K."/>
            <person name="McDonald W.H."/>
            <person name="Medina M."/>
            <person name="Meijer H.J."/>
            <person name="Nordberg E.K."/>
            <person name="Maclean D.J."/>
            <person name="Ospina-Giraldo M.D."/>
            <person name="Morris P.F."/>
            <person name="Phuntumart V."/>
            <person name="Putnam N.H."/>
            <person name="Rash S."/>
            <person name="Rose J.K."/>
            <person name="Sakihama Y."/>
            <person name="Salamov A.A."/>
            <person name="Savidor A."/>
            <person name="Scheuring C.F."/>
            <person name="Smith B.M."/>
            <person name="Sobral B.W."/>
            <person name="Terry A."/>
            <person name="Torto-Alalibo T.A."/>
            <person name="Win J."/>
            <person name="Xu Z."/>
            <person name="Zhang H."/>
            <person name="Grigoriev I.V."/>
            <person name="Rokhsar D.S."/>
            <person name="Boore J.L."/>
        </authorList>
    </citation>
    <scope>NUCLEOTIDE SEQUENCE [LARGE SCALE GENOMIC DNA]</scope>
    <source>
        <strain evidence="12">Pr102</strain>
    </source>
</reference>
<dbReference type="SMART" id="SM00358">
    <property type="entry name" value="DSRM"/>
    <property type="match status" value="1"/>
</dbReference>
<dbReference type="GO" id="GO:0008171">
    <property type="term" value="F:O-methyltransferase activity"/>
    <property type="evidence" value="ECO:0000318"/>
    <property type="project" value="GO_Central"/>
</dbReference>
<reference evidence="11" key="2">
    <citation type="submission" date="2015-06" db="UniProtKB">
        <authorList>
            <consortium name="EnsemblProtists"/>
        </authorList>
    </citation>
    <scope>IDENTIFICATION</scope>
    <source>
        <strain evidence="11">Pr102</strain>
    </source>
</reference>
<dbReference type="VEuPathDB" id="FungiDB:KRP22_5180"/>
<dbReference type="GO" id="GO:0005737">
    <property type="term" value="C:cytoplasm"/>
    <property type="evidence" value="ECO:0000318"/>
    <property type="project" value="GO_Central"/>
</dbReference>
<evidence type="ECO:0000259" key="9">
    <source>
        <dbReference type="PROSITE" id="PS50137"/>
    </source>
</evidence>
<keyword evidence="12" id="KW-1185">Reference proteome</keyword>
<protein>
    <recommendedName>
        <fullName evidence="7">RNA methyltransferase</fullName>
        <ecNumber evidence="7">2.1.1.-</ecNumber>
    </recommendedName>
</protein>
<evidence type="ECO:0000256" key="7">
    <source>
        <dbReference type="RuleBase" id="RU367087"/>
    </source>
</evidence>
<dbReference type="SUPFAM" id="SSF53335">
    <property type="entry name" value="S-adenosyl-L-methionine-dependent methyltransferases"/>
    <property type="match status" value="1"/>
</dbReference>
<evidence type="ECO:0000256" key="1">
    <source>
        <dbReference type="ARBA" id="ARBA00008361"/>
    </source>
</evidence>
<dbReference type="PROSITE" id="PS51515">
    <property type="entry name" value="BIN3_SAM"/>
    <property type="match status" value="1"/>
</dbReference>
<dbReference type="Gene3D" id="3.40.50.150">
    <property type="entry name" value="Vaccinia Virus protein VP39"/>
    <property type="match status" value="2"/>
</dbReference>
<evidence type="ECO:0000256" key="2">
    <source>
        <dbReference type="ARBA" id="ARBA00022603"/>
    </source>
</evidence>
<name>H3GJA5_PHYRM</name>
<feature type="domain" description="DRBM" evidence="9">
    <location>
        <begin position="93"/>
        <end position="161"/>
    </location>
</feature>
<dbReference type="PANTHER" id="PTHR12315:SF1">
    <property type="entry name" value="RNA 5'-MONOPHOSPHATE METHYLTRANSFERASE"/>
    <property type="match status" value="1"/>
</dbReference>
<evidence type="ECO:0000313" key="11">
    <source>
        <dbReference type="EnsemblProtists" id="Phyra76235"/>
    </source>
</evidence>
<keyword evidence="3 7" id="KW-0808">Transferase</keyword>
<dbReference type="Gene3D" id="3.30.160.20">
    <property type="match status" value="1"/>
</dbReference>
<feature type="transmembrane region" description="Helical" evidence="8">
    <location>
        <begin position="409"/>
        <end position="427"/>
    </location>
</feature>
<keyword evidence="8" id="KW-0812">Transmembrane</keyword>
<dbReference type="InterPro" id="IPR014720">
    <property type="entry name" value="dsRBD_dom"/>
</dbReference>
<feature type="transmembrane region" description="Helical" evidence="8">
    <location>
        <begin position="502"/>
        <end position="521"/>
    </location>
</feature>
<dbReference type="InParanoid" id="H3GJA5"/>
<evidence type="ECO:0000313" key="12">
    <source>
        <dbReference type="Proteomes" id="UP000005238"/>
    </source>
</evidence>
<dbReference type="VEuPathDB" id="FungiDB:KRP23_5800"/>
<evidence type="ECO:0000256" key="8">
    <source>
        <dbReference type="SAM" id="Phobius"/>
    </source>
</evidence>
<keyword evidence="2 7" id="KW-0489">Methyltransferase</keyword>
<sequence length="584" mass="66072">MASNDAEGHVLGNFHAYYSFNPVHERLRFMDVQTANALRRALLVRKSAEETSTVVDIGCNEGDLTIGLYDALNGRARLADAKQIDDVASFDLMNISTLNERMQKDKKQVEYVIQDKGETSHRRRYVVELLVDGKAMGHGEGVSKKVAKAKAAEVALQVLDGSDSQKTQEKESKDEKVVPEQLPLTEQELATRKSLMVLGVDIDKVLIERATKKSVQLTVDDQVQFRHVDVMTSKFNEDIAPFLELAKRSTAERKFDLVTCFSVTMWIHLNNGDEGLWTFLETVSDMTEHLIIEPQTWKCYRNAQKRLNRMHVEVPQSFREIKVRTDVVEKIDAFLLSAGRFRFKAQLGKTNWSRNTQMEEVQDYSDIIYAHAVLLAVVLVPTLVRVRIVYTFLWNLFTVIAIKMESRTAQGLATVMGLSVMLSWYMLRYFDRSVFDSVLLGWFGLLSKYRVFRGLANTGDFLLHFVCPLALAAKYLEHVEVWMALPVLGYVDARVELVRNRLTCSFSVLWVYFVAGGSLVANHVYHFSPPRPVQFWAVASASMLVGNLTVPLGCVFAQRSGLPDLLVRGVEELAAPLRQSSFAV</sequence>
<dbReference type="GO" id="GO:2000632">
    <property type="term" value="P:negative regulation of pre-miRNA processing"/>
    <property type="evidence" value="ECO:0000318"/>
    <property type="project" value="GO_Central"/>
</dbReference>
<dbReference type="eggNOG" id="KOG2899">
    <property type="taxonomic scope" value="Eukaryota"/>
</dbReference>
<dbReference type="GO" id="GO:0003723">
    <property type="term" value="F:RNA binding"/>
    <property type="evidence" value="ECO:0007669"/>
    <property type="project" value="UniProtKB-UniRule"/>
</dbReference>
<evidence type="ECO:0000256" key="4">
    <source>
        <dbReference type="ARBA" id="ARBA00022691"/>
    </source>
</evidence>
<dbReference type="STRING" id="164328.H3GJA5"/>
<dbReference type="InterPro" id="IPR010675">
    <property type="entry name" value="Bin3_C"/>
</dbReference>
<dbReference type="GO" id="GO:0032259">
    <property type="term" value="P:methylation"/>
    <property type="evidence" value="ECO:0007669"/>
    <property type="project" value="UniProtKB-KW"/>
</dbReference>
<evidence type="ECO:0000256" key="6">
    <source>
        <dbReference type="PROSITE-ProRule" id="PRU00848"/>
    </source>
</evidence>
<dbReference type="EnsemblProtists" id="Phyra76235">
    <property type="protein sequence ID" value="Phyra76235"/>
    <property type="gene ID" value="Phyra76235"/>
</dbReference>
<dbReference type="PANTHER" id="PTHR12315">
    <property type="entry name" value="BICOID-INTERACTING PROTEIN RELATED"/>
    <property type="match status" value="1"/>
</dbReference>
<dbReference type="SUPFAM" id="SSF54768">
    <property type="entry name" value="dsRNA-binding domain-like"/>
    <property type="match status" value="1"/>
</dbReference>
<keyword evidence="8" id="KW-0472">Membrane</keyword>
<feature type="domain" description="Bin3-type SAM" evidence="10">
    <location>
        <begin position="37"/>
        <end position="369"/>
    </location>
</feature>
<keyword evidence="8" id="KW-1133">Transmembrane helix</keyword>
<dbReference type="InterPro" id="IPR039772">
    <property type="entry name" value="Bin3-like"/>
</dbReference>
<evidence type="ECO:0000256" key="5">
    <source>
        <dbReference type="PROSITE-ProRule" id="PRU00266"/>
    </source>
</evidence>
<evidence type="ECO:0000256" key="3">
    <source>
        <dbReference type="ARBA" id="ARBA00022679"/>
    </source>
</evidence>
<accession>H3GJA5</accession>
<dbReference type="InterPro" id="IPR024160">
    <property type="entry name" value="BIN3_SAM-bd_dom"/>
</dbReference>
<dbReference type="AlphaFoldDB" id="H3GJA5"/>
<feature type="transmembrane region" description="Helical" evidence="8">
    <location>
        <begin position="533"/>
        <end position="557"/>
    </location>
</feature>
<dbReference type="Pfam" id="PF06859">
    <property type="entry name" value="Bin3"/>
    <property type="match status" value="1"/>
</dbReference>
<feature type="transmembrane region" description="Helical" evidence="8">
    <location>
        <begin position="368"/>
        <end position="397"/>
    </location>
</feature>
<dbReference type="EMBL" id="DS566013">
    <property type="status" value="NOT_ANNOTATED_CDS"/>
    <property type="molecule type" value="Genomic_DNA"/>
</dbReference>
<dbReference type="OMA" id="QFWAVAS"/>
<dbReference type="Pfam" id="PF00035">
    <property type="entry name" value="dsrm"/>
    <property type="match status" value="1"/>
</dbReference>
<dbReference type="EC" id="2.1.1.-" evidence="7"/>
<dbReference type="VEuPathDB" id="FungiDB:KRP23_5803"/>
<dbReference type="GO" id="GO:0008173">
    <property type="term" value="F:RNA methyltransferase activity"/>
    <property type="evidence" value="ECO:0000318"/>
    <property type="project" value="GO_Central"/>
</dbReference>
<dbReference type="PROSITE" id="PS50137">
    <property type="entry name" value="DS_RBD"/>
    <property type="match status" value="1"/>
</dbReference>
<dbReference type="VEuPathDB" id="FungiDB:KRP22_5183"/>
<dbReference type="HOGENOM" id="CLU_467344_0_0_1"/>
<proteinExistence type="inferred from homology"/>
<organism evidence="11 12">
    <name type="scientific">Phytophthora ramorum</name>
    <name type="common">Sudden oak death agent</name>
    <dbReference type="NCBI Taxonomy" id="164328"/>
    <lineage>
        <taxon>Eukaryota</taxon>
        <taxon>Sar</taxon>
        <taxon>Stramenopiles</taxon>
        <taxon>Oomycota</taxon>
        <taxon>Peronosporomycetes</taxon>
        <taxon>Peronosporales</taxon>
        <taxon>Peronosporaceae</taxon>
        <taxon>Phytophthora</taxon>
    </lineage>
</organism>
<evidence type="ECO:0000259" key="10">
    <source>
        <dbReference type="PROSITE" id="PS51515"/>
    </source>
</evidence>
<keyword evidence="5" id="KW-0694">RNA-binding</keyword>
<dbReference type="Proteomes" id="UP000005238">
    <property type="component" value="Unassembled WGS sequence"/>
</dbReference>
<dbReference type="InterPro" id="IPR029063">
    <property type="entry name" value="SAM-dependent_MTases_sf"/>
</dbReference>